<evidence type="ECO:0000313" key="1">
    <source>
        <dbReference type="EMBL" id="APJ38496.1"/>
    </source>
</evidence>
<gene>
    <name evidence="1" type="ORF">BLA55_02400</name>
</gene>
<organism evidence="1 2">
    <name type="scientific">Mycoplasmopsis pullorum</name>
    <dbReference type="NCBI Taxonomy" id="48003"/>
    <lineage>
        <taxon>Bacteria</taxon>
        <taxon>Bacillati</taxon>
        <taxon>Mycoplasmatota</taxon>
        <taxon>Mycoplasmoidales</taxon>
        <taxon>Metamycoplasmataceae</taxon>
        <taxon>Mycoplasmopsis</taxon>
    </lineage>
</organism>
<protein>
    <submittedName>
        <fullName evidence="1">Uncharacterized protein</fullName>
    </submittedName>
</protein>
<dbReference type="KEGG" id="mpul:BLA55_02400"/>
<dbReference type="EMBL" id="CP017813">
    <property type="protein sequence ID" value="APJ38496.1"/>
    <property type="molecule type" value="Genomic_DNA"/>
</dbReference>
<reference evidence="2" key="1">
    <citation type="submission" date="2016-10" db="EMBL/GenBank/DDBJ databases">
        <authorList>
            <person name="Beylefeld A."/>
            <person name="Abolnik C."/>
        </authorList>
    </citation>
    <scope>NUCLEOTIDE SEQUENCE [LARGE SCALE GENOMIC DNA]</scope>
    <source>
        <strain evidence="2">B359_6</strain>
    </source>
</reference>
<dbReference type="Proteomes" id="UP000184322">
    <property type="component" value="Chromosome"/>
</dbReference>
<evidence type="ECO:0000313" key="2">
    <source>
        <dbReference type="Proteomes" id="UP000184322"/>
    </source>
</evidence>
<accession>A0A1L4FSB8</accession>
<sequence length="66" mass="7821">MKELYKSKDTPNIVTKRTFKEMRLNSQTHQKEWKDKDAFILLRDTIQAAPALTKLNILKCIYYCVS</sequence>
<dbReference type="AlphaFoldDB" id="A0A1L4FSB8"/>
<proteinExistence type="predicted"/>
<name>A0A1L4FSB8_9BACT</name>
<keyword evidence="2" id="KW-1185">Reference proteome</keyword>